<dbReference type="PANTHER" id="PTHR37308">
    <property type="entry name" value="INTEGRAL MEMBRANE PROTEIN"/>
    <property type="match status" value="1"/>
</dbReference>
<protein>
    <submittedName>
        <fullName evidence="2">DUF368 domain-containing protein</fullName>
    </submittedName>
</protein>
<comment type="caution">
    <text evidence="2">The sequence shown here is derived from an EMBL/GenBank/DDBJ whole genome shotgun (WGS) entry which is preliminary data.</text>
</comment>
<organism evidence="2 3">
    <name type="scientific">Kineococcus gynurae</name>
    <dbReference type="NCBI Taxonomy" id="452979"/>
    <lineage>
        <taxon>Bacteria</taxon>
        <taxon>Bacillati</taxon>
        <taxon>Actinomycetota</taxon>
        <taxon>Actinomycetes</taxon>
        <taxon>Kineosporiales</taxon>
        <taxon>Kineosporiaceae</taxon>
        <taxon>Kineococcus</taxon>
    </lineage>
</organism>
<dbReference type="RefSeq" id="WP_380135151.1">
    <property type="nucleotide sequence ID" value="NZ_JBHLUI010000003.1"/>
</dbReference>
<evidence type="ECO:0000313" key="2">
    <source>
        <dbReference type="EMBL" id="MFB9377094.1"/>
    </source>
</evidence>
<feature type="transmembrane region" description="Helical" evidence="1">
    <location>
        <begin position="143"/>
        <end position="162"/>
    </location>
</feature>
<feature type="transmembrane region" description="Helical" evidence="1">
    <location>
        <begin position="117"/>
        <end position="136"/>
    </location>
</feature>
<sequence>MPPRPPLSVVPVRTSRRRVPLDLVRGGLIGCAEVVPGVSGGTIALVTGVYGHLIDSAGHVLGAARAGLTAGPRAARDRLRRAHWAVLIPVMVGMVVALLVATTVLEPVVTEHPVGSRGVFFGLVLASVIVPLRMVSRWSPARLATTGAVAVAAFVLTGLPAGSVSDPPLVLVAAAAAVAVCALVLPGVSGSFLLLTLGLYEVTLAAVSERDLAFLGAFVLGAVIGLGSVVRVLQHLLLRHADQTLSVATGLMLGSLRALWPWQADDRTLLVPGSDLVTVAALALAGAAGVVLLLLVQSRAEQGSGRA</sequence>
<evidence type="ECO:0000313" key="3">
    <source>
        <dbReference type="Proteomes" id="UP001589748"/>
    </source>
</evidence>
<gene>
    <name evidence="2" type="ORF">ACFFVI_08935</name>
</gene>
<dbReference type="InterPro" id="IPR007163">
    <property type="entry name" value="VCA0040-like"/>
</dbReference>
<keyword evidence="1" id="KW-1133">Transmembrane helix</keyword>
<dbReference type="PANTHER" id="PTHR37308:SF1">
    <property type="entry name" value="POLYPRENYL-PHOSPHATE TRANSPORTER"/>
    <property type="match status" value="1"/>
</dbReference>
<keyword evidence="1" id="KW-0812">Transmembrane</keyword>
<feature type="transmembrane region" description="Helical" evidence="1">
    <location>
        <begin position="168"/>
        <end position="185"/>
    </location>
</feature>
<keyword evidence="3" id="KW-1185">Reference proteome</keyword>
<feature type="transmembrane region" description="Helical" evidence="1">
    <location>
        <begin position="214"/>
        <end position="233"/>
    </location>
</feature>
<proteinExistence type="predicted"/>
<dbReference type="Proteomes" id="UP001589748">
    <property type="component" value="Unassembled WGS sequence"/>
</dbReference>
<feature type="transmembrane region" description="Helical" evidence="1">
    <location>
        <begin position="82"/>
        <end position="105"/>
    </location>
</feature>
<evidence type="ECO:0000256" key="1">
    <source>
        <dbReference type="SAM" id="Phobius"/>
    </source>
</evidence>
<keyword evidence="1" id="KW-0472">Membrane</keyword>
<dbReference type="Pfam" id="PF04018">
    <property type="entry name" value="VCA0040-like"/>
    <property type="match status" value="1"/>
</dbReference>
<dbReference type="EMBL" id="JBHMDM010000004">
    <property type="protein sequence ID" value="MFB9377094.1"/>
    <property type="molecule type" value="Genomic_DNA"/>
</dbReference>
<accession>A0ABV5LSQ3</accession>
<name>A0ABV5LSQ3_9ACTN</name>
<feature type="transmembrane region" description="Helical" evidence="1">
    <location>
        <begin position="276"/>
        <end position="296"/>
    </location>
</feature>
<reference evidence="2 3" key="1">
    <citation type="submission" date="2024-09" db="EMBL/GenBank/DDBJ databases">
        <authorList>
            <person name="Sun Q."/>
            <person name="Mori K."/>
        </authorList>
    </citation>
    <scope>NUCLEOTIDE SEQUENCE [LARGE SCALE GENOMIC DNA]</scope>
    <source>
        <strain evidence="2 3">TISTR 1856</strain>
    </source>
</reference>